<dbReference type="InParanoid" id="A0A5Q0BJ08"/>
<feature type="binding site" evidence="12">
    <location>
        <begin position="414"/>
        <end position="417"/>
    </location>
    <ligand>
        <name>FAD</name>
        <dbReference type="ChEBI" id="CHEBI:57692"/>
    </ligand>
</feature>
<dbReference type="PANTHER" id="PTHR19384">
    <property type="entry name" value="NITRIC OXIDE SYNTHASE-RELATED"/>
    <property type="match status" value="1"/>
</dbReference>
<dbReference type="InterPro" id="IPR029039">
    <property type="entry name" value="Flavoprotein-like_sf"/>
</dbReference>
<dbReference type="InterPro" id="IPR017938">
    <property type="entry name" value="Riboflavin_synthase-like_b-brl"/>
</dbReference>
<dbReference type="EC" id="1.8.1.2" evidence="11"/>
<name>A0A5Q0BJ08_9GAMM</name>
<evidence type="ECO:0000256" key="1">
    <source>
        <dbReference type="ARBA" id="ARBA00022448"/>
    </source>
</evidence>
<feature type="binding site" evidence="12">
    <location>
        <begin position="513"/>
        <end position="514"/>
    </location>
    <ligand>
        <name>NADP(+)</name>
        <dbReference type="ChEBI" id="CHEBI:58349"/>
    </ligand>
</feature>
<keyword evidence="16" id="KW-1185">Reference proteome</keyword>
<dbReference type="SUPFAM" id="SSF63380">
    <property type="entry name" value="Riboflavin synthase domain-like"/>
    <property type="match status" value="1"/>
</dbReference>
<evidence type="ECO:0000313" key="16">
    <source>
        <dbReference type="Proteomes" id="UP000325755"/>
    </source>
</evidence>
<dbReference type="InterPro" id="IPR010199">
    <property type="entry name" value="CysJ"/>
</dbReference>
<comment type="cofactor">
    <cofactor evidence="11 12">
        <name>FMN</name>
        <dbReference type="ChEBI" id="CHEBI:58210"/>
    </cofactor>
    <text evidence="11 12">Binds 1 FMN per subunit.</text>
</comment>
<keyword evidence="3 11" id="KW-0285">Flavoprotein</keyword>
<dbReference type="EMBL" id="CP044205">
    <property type="protein sequence ID" value="QFY43800.1"/>
    <property type="molecule type" value="Genomic_DNA"/>
</dbReference>
<feature type="binding site" evidence="12">
    <location>
        <position position="593"/>
    </location>
    <ligand>
        <name>FAD</name>
        <dbReference type="ChEBI" id="CHEBI:57692"/>
    </ligand>
</feature>
<evidence type="ECO:0000256" key="12">
    <source>
        <dbReference type="PIRSR" id="PIRSR000207-1"/>
    </source>
</evidence>
<dbReference type="PRINTS" id="PR00369">
    <property type="entry name" value="FLAVODOXIN"/>
</dbReference>
<keyword evidence="1 11" id="KW-0813">Transport</keyword>
<evidence type="ECO:0000256" key="4">
    <source>
        <dbReference type="ARBA" id="ARBA00022643"/>
    </source>
</evidence>
<feature type="binding site" evidence="12">
    <location>
        <position position="314"/>
    </location>
    <ligand>
        <name>FAD</name>
        <dbReference type="ChEBI" id="CHEBI:57692"/>
    </ligand>
</feature>
<comment type="catalytic activity">
    <reaction evidence="10 11">
        <text>hydrogen sulfide + 3 NADP(+) + 3 H2O = sulfite + 3 NADPH + 4 H(+)</text>
        <dbReference type="Rhea" id="RHEA:13801"/>
        <dbReference type="ChEBI" id="CHEBI:15377"/>
        <dbReference type="ChEBI" id="CHEBI:15378"/>
        <dbReference type="ChEBI" id="CHEBI:17359"/>
        <dbReference type="ChEBI" id="CHEBI:29919"/>
        <dbReference type="ChEBI" id="CHEBI:57783"/>
        <dbReference type="ChEBI" id="CHEBI:58349"/>
        <dbReference type="EC" id="1.8.1.2"/>
    </reaction>
</comment>
<dbReference type="InterPro" id="IPR003097">
    <property type="entry name" value="CysJ-like_FAD-binding"/>
</dbReference>
<evidence type="ECO:0000259" key="13">
    <source>
        <dbReference type="PROSITE" id="PS50902"/>
    </source>
</evidence>
<dbReference type="Gene3D" id="2.40.30.10">
    <property type="entry name" value="Translation factors"/>
    <property type="match status" value="1"/>
</dbReference>
<comment type="pathway">
    <text evidence="11">Sulfur metabolism; hydrogen sulfide biosynthesis; hydrogen sulfide from sulfite (NADPH route): step 1/1.</text>
</comment>
<evidence type="ECO:0000256" key="8">
    <source>
        <dbReference type="ARBA" id="ARBA00023002"/>
    </source>
</evidence>
<organism evidence="15 16">
    <name type="scientific">Candidatus Methylospira mobilis</name>
    <dbReference type="NCBI Taxonomy" id="1808979"/>
    <lineage>
        <taxon>Bacteria</taxon>
        <taxon>Pseudomonadati</taxon>
        <taxon>Pseudomonadota</taxon>
        <taxon>Gammaproteobacteria</taxon>
        <taxon>Methylococcales</taxon>
        <taxon>Methylococcaceae</taxon>
        <taxon>Candidatus Methylospira</taxon>
    </lineage>
</organism>
<dbReference type="GO" id="GO:0005829">
    <property type="term" value="C:cytosol"/>
    <property type="evidence" value="ECO:0007669"/>
    <property type="project" value="TreeGrafter"/>
</dbReference>
<dbReference type="GO" id="GO:0019344">
    <property type="term" value="P:cysteine biosynthetic process"/>
    <property type="evidence" value="ECO:0007669"/>
    <property type="project" value="UniProtKB-KW"/>
</dbReference>
<dbReference type="Proteomes" id="UP000325755">
    <property type="component" value="Chromosome"/>
</dbReference>
<dbReference type="InterPro" id="IPR001433">
    <property type="entry name" value="OxRdtase_FAD/NAD-bd"/>
</dbReference>
<dbReference type="Gene3D" id="3.40.50.360">
    <property type="match status" value="1"/>
</dbReference>
<evidence type="ECO:0000256" key="11">
    <source>
        <dbReference type="PIRNR" id="PIRNR000207"/>
    </source>
</evidence>
<dbReference type="Pfam" id="PF00667">
    <property type="entry name" value="FAD_binding_1"/>
    <property type="match status" value="1"/>
</dbReference>
<evidence type="ECO:0000256" key="5">
    <source>
        <dbReference type="ARBA" id="ARBA00022827"/>
    </source>
</evidence>
<dbReference type="InterPro" id="IPR001094">
    <property type="entry name" value="Flavdoxin-like"/>
</dbReference>
<dbReference type="PANTHER" id="PTHR19384:SF128">
    <property type="entry name" value="NADPH OXIDOREDUCTASE A"/>
    <property type="match status" value="1"/>
</dbReference>
<dbReference type="FunFam" id="3.40.50.80:FF:000001">
    <property type="entry name" value="NADPH--cytochrome P450 reductase 1"/>
    <property type="match status" value="1"/>
</dbReference>
<keyword evidence="5 11" id="KW-0274">FAD</keyword>
<dbReference type="SUPFAM" id="SSF52343">
    <property type="entry name" value="Ferredoxin reductase-like, C-terminal NADP-linked domain"/>
    <property type="match status" value="1"/>
</dbReference>
<feature type="binding site" evidence="12">
    <location>
        <begin position="381"/>
        <end position="384"/>
    </location>
    <ligand>
        <name>FAD</name>
        <dbReference type="ChEBI" id="CHEBI:57692"/>
    </ligand>
</feature>
<evidence type="ECO:0000256" key="2">
    <source>
        <dbReference type="ARBA" id="ARBA00022605"/>
    </source>
</evidence>
<comment type="subunit">
    <text evidence="11">Alpha(8)-beta(8). The alpha component is a flavoprotein, the beta component is a hemoprotein.</text>
</comment>
<evidence type="ECO:0000256" key="9">
    <source>
        <dbReference type="ARBA" id="ARBA00023192"/>
    </source>
</evidence>
<dbReference type="SUPFAM" id="SSF52218">
    <property type="entry name" value="Flavoproteins"/>
    <property type="match status" value="1"/>
</dbReference>
<evidence type="ECO:0000256" key="3">
    <source>
        <dbReference type="ARBA" id="ARBA00022630"/>
    </source>
</evidence>
<accession>A0A5Q0BJ08</accession>
<reference evidence="15 16" key="1">
    <citation type="submission" date="2019-09" db="EMBL/GenBank/DDBJ databases">
        <title>Ecophysiology of the spiral-shaped methanotroph Methylospira mobilis as revealed by the complete genome sequence.</title>
        <authorList>
            <person name="Oshkin I.Y."/>
            <person name="Dedysh S.N."/>
            <person name="Miroshnikov K."/>
            <person name="Danilova O.V."/>
            <person name="Hakobyan A."/>
            <person name="Liesack W."/>
        </authorList>
    </citation>
    <scope>NUCLEOTIDE SEQUENCE [LARGE SCALE GENOMIC DNA]</scope>
    <source>
        <strain evidence="15 16">Shm1</strain>
    </source>
</reference>
<dbReference type="InterPro" id="IPR039261">
    <property type="entry name" value="FNR_nucleotide-bd"/>
</dbReference>
<proteinExistence type="predicted"/>
<evidence type="ECO:0000256" key="10">
    <source>
        <dbReference type="ARBA" id="ARBA00052219"/>
    </source>
</evidence>
<dbReference type="NCBIfam" id="TIGR01931">
    <property type="entry name" value="cysJ"/>
    <property type="match status" value="1"/>
</dbReference>
<feature type="binding site" evidence="12">
    <location>
        <begin position="399"/>
        <end position="401"/>
    </location>
    <ligand>
        <name>FAD</name>
        <dbReference type="ChEBI" id="CHEBI:57692"/>
    </ligand>
</feature>
<dbReference type="RefSeq" id="WP_153249777.1">
    <property type="nucleotide sequence ID" value="NZ_CP044205.1"/>
</dbReference>
<feature type="binding site" evidence="12">
    <location>
        <begin position="113"/>
        <end position="116"/>
    </location>
    <ligand>
        <name>FMN</name>
        <dbReference type="ChEBI" id="CHEBI:58210"/>
    </ligand>
</feature>
<dbReference type="OrthoDB" id="9816402at2"/>
<gene>
    <name evidence="15" type="ORF">F6R98_15165</name>
</gene>
<dbReference type="KEGG" id="mmob:F6R98_15165"/>
<keyword evidence="9 11" id="KW-0198">Cysteine biosynthesis</keyword>
<keyword evidence="4 11" id="KW-0288">FMN</keyword>
<dbReference type="Gene3D" id="1.20.990.10">
    <property type="entry name" value="NADPH-cytochrome p450 Reductase, Chain A, domain 3"/>
    <property type="match status" value="1"/>
</dbReference>
<feature type="domain" description="FAD-binding FR-type" evidence="14">
    <location>
        <begin position="225"/>
        <end position="442"/>
    </location>
</feature>
<dbReference type="InterPro" id="IPR008254">
    <property type="entry name" value="Flavodoxin/NO_synth"/>
</dbReference>
<keyword evidence="8 11" id="KW-0560">Oxidoreductase</keyword>
<dbReference type="GO" id="GO:0070814">
    <property type="term" value="P:hydrogen sulfide biosynthetic process"/>
    <property type="evidence" value="ECO:0007669"/>
    <property type="project" value="UniProtKB-UniPathway"/>
</dbReference>
<dbReference type="PROSITE" id="PS51384">
    <property type="entry name" value="FAD_FR"/>
    <property type="match status" value="1"/>
</dbReference>
<dbReference type="InterPro" id="IPR001709">
    <property type="entry name" value="Flavoprot_Pyr_Nucl_cyt_Rdtase"/>
</dbReference>
<dbReference type="CDD" id="cd06199">
    <property type="entry name" value="SiR"/>
    <property type="match status" value="1"/>
</dbReference>
<feature type="binding site" evidence="12">
    <location>
        <position position="405"/>
    </location>
    <ligand>
        <name>FAD</name>
        <dbReference type="ChEBI" id="CHEBI:57692"/>
    </ligand>
</feature>
<feature type="binding site" evidence="12">
    <location>
        <begin position="519"/>
        <end position="523"/>
    </location>
    <ligand>
        <name>NADP(+)</name>
        <dbReference type="ChEBI" id="CHEBI:58349"/>
    </ligand>
</feature>
<dbReference type="GO" id="GO:0010181">
    <property type="term" value="F:FMN binding"/>
    <property type="evidence" value="ECO:0007669"/>
    <property type="project" value="InterPro"/>
</dbReference>
<dbReference type="Gene3D" id="3.40.50.80">
    <property type="entry name" value="Nucleotide-binding domain of ferredoxin-NADP reductase (FNR) module"/>
    <property type="match status" value="1"/>
</dbReference>
<keyword evidence="7 11" id="KW-0249">Electron transport</keyword>
<evidence type="ECO:0000259" key="14">
    <source>
        <dbReference type="PROSITE" id="PS51384"/>
    </source>
</evidence>
<comment type="function">
    <text evidence="11">Component of the sulfite reductase complex that catalyzes the 6-electron reduction of sulfite to sulfide. This is one of several activities required for the biosynthesis of L-cysteine from sulfate. The flavoprotein component catalyzes the electron flow from NADPH -&gt; FAD -&gt; FMN to the hemoprotein component.</text>
</comment>
<dbReference type="GO" id="GO:0050660">
    <property type="term" value="F:flavin adenine dinucleotide binding"/>
    <property type="evidence" value="ECO:0007669"/>
    <property type="project" value="InterPro"/>
</dbReference>
<feature type="binding site" evidence="12">
    <location>
        <begin position="65"/>
        <end position="70"/>
    </location>
    <ligand>
        <name>FMN</name>
        <dbReference type="ChEBI" id="CHEBI:58210"/>
    </ligand>
</feature>
<dbReference type="InterPro" id="IPR017927">
    <property type="entry name" value="FAD-bd_FR_type"/>
</dbReference>
<dbReference type="InterPro" id="IPR023173">
    <property type="entry name" value="NADPH_Cyt_P450_Rdtase_alpha"/>
</dbReference>
<evidence type="ECO:0000256" key="6">
    <source>
        <dbReference type="ARBA" id="ARBA00022857"/>
    </source>
</evidence>
<evidence type="ECO:0000313" key="15">
    <source>
        <dbReference type="EMBL" id="QFY43800.1"/>
    </source>
</evidence>
<dbReference type="PRINTS" id="PR00371">
    <property type="entry name" value="FPNCR"/>
</dbReference>
<feature type="domain" description="Flavodoxin-like" evidence="13">
    <location>
        <begin position="59"/>
        <end position="198"/>
    </location>
</feature>
<dbReference type="Pfam" id="PF00175">
    <property type="entry name" value="NAD_binding_1"/>
    <property type="match status" value="1"/>
</dbReference>
<dbReference type="PIRSF" id="PIRSF000207">
    <property type="entry name" value="SiR-FP_CysJ"/>
    <property type="match status" value="1"/>
</dbReference>
<dbReference type="GO" id="GO:0004783">
    <property type="term" value="F:sulfite reductase (NADPH) activity"/>
    <property type="evidence" value="ECO:0007669"/>
    <property type="project" value="UniProtKB-EC"/>
</dbReference>
<evidence type="ECO:0000256" key="7">
    <source>
        <dbReference type="ARBA" id="ARBA00022982"/>
    </source>
</evidence>
<sequence>MNKLSTPLSSQQWDSLNKLTDELSSPQLLWISGYLAGHANARVQSSTVAVQEPSSVRVITVLSGSQTGNADKLAKTFHTRLQELGYTAARLESMASYKSAQLKRDHVLLIAVSTYGEGEPPDNARAFYDYLHSAKAPKLPELHYAVLALGDSSYEYFCKTGHDIDLRLEDLGASRLHACVDCDVDFEDTAAGWIDEIAAKLPQSGKVAATEAIAVQTEAGAYSKKQPLQAALLENQRLTGRGSSKDVRHIALSIEGSGLRFAPGDALGVVPANRQDRVNDLIGALQLDPSAPVPSASGGEAGLERALLQDYEITTLSRPFLEKYAALADAHELRSLLDENQRDALRDFLNGREIIDIVRRYPLNGITASQFVALLRKLQPRLYSIASSINANPDEVHLTVGVVRYESHGLLRHGVASTFLADSAEGNLIRFFVHENPGFRLPDDADTAIIMVGPGTGVAPFRAFLEERESSGSRGKNWLFFGDRNFNTDFLYQREWLEHRKNGLLTHLDAAFSRDGNQKVYVQHRLRENSRALYAWLEEGAHFYVCGDAKQMAPDVHEALLGVVERESGQDRAYAVDYVQALQSAQRYQRDVY</sequence>
<feature type="binding site" evidence="12">
    <location>
        <position position="555"/>
    </location>
    <ligand>
        <name>NADP(+)</name>
        <dbReference type="ChEBI" id="CHEBI:58349"/>
    </ligand>
</feature>
<dbReference type="Pfam" id="PF00258">
    <property type="entry name" value="Flavodoxin_1"/>
    <property type="match status" value="1"/>
</dbReference>
<feature type="binding site" evidence="12">
    <location>
        <begin position="149"/>
        <end position="158"/>
    </location>
    <ligand>
        <name>FMN</name>
        <dbReference type="ChEBI" id="CHEBI:58210"/>
    </ligand>
</feature>
<dbReference type="AlphaFoldDB" id="A0A5Q0BJ08"/>
<keyword evidence="6 11" id="KW-0521">NADP</keyword>
<protein>
    <recommendedName>
        <fullName evidence="11">Sulfite reductase [NADPH] flavoprotein alpha-component</fullName>
        <shortName evidence="11">SiR-FP</shortName>
        <ecNumber evidence="11">1.8.1.2</ecNumber>
    </recommendedName>
</protein>
<dbReference type="FunCoup" id="A0A5Q0BJ08">
    <property type="interactions" value="412"/>
</dbReference>
<comment type="cofactor">
    <cofactor evidence="11 12">
        <name>FAD</name>
        <dbReference type="ChEBI" id="CHEBI:57692"/>
    </cofactor>
    <text evidence="11 12">Binds 1 FAD per subunit.</text>
</comment>
<keyword evidence="2 11" id="KW-0028">Amino-acid biosynthesis</keyword>
<dbReference type="UniPathway" id="UPA00140">
    <property type="reaction ID" value="UER00207"/>
</dbReference>
<dbReference type="PROSITE" id="PS50902">
    <property type="entry name" value="FLAVODOXIN_LIKE"/>
    <property type="match status" value="1"/>
</dbReference>